<dbReference type="AlphaFoldDB" id="A0AAE1IG21"/>
<evidence type="ECO:0000313" key="2">
    <source>
        <dbReference type="Proteomes" id="UP001273209"/>
    </source>
</evidence>
<dbReference type="RefSeq" id="XP_062755274.1">
    <property type="nucleotide sequence ID" value="XM_062900311.1"/>
</dbReference>
<organism evidence="1 2">
    <name type="scientific">Trichoderma aggressivum f. europaeum</name>
    <dbReference type="NCBI Taxonomy" id="173218"/>
    <lineage>
        <taxon>Eukaryota</taxon>
        <taxon>Fungi</taxon>
        <taxon>Dikarya</taxon>
        <taxon>Ascomycota</taxon>
        <taxon>Pezizomycotina</taxon>
        <taxon>Sordariomycetes</taxon>
        <taxon>Hypocreomycetidae</taxon>
        <taxon>Hypocreales</taxon>
        <taxon>Hypocreaceae</taxon>
        <taxon>Trichoderma</taxon>
    </lineage>
</organism>
<dbReference type="Proteomes" id="UP001273209">
    <property type="component" value="Unassembled WGS sequence"/>
</dbReference>
<dbReference type="InterPro" id="IPR053137">
    <property type="entry name" value="NLR-like"/>
</dbReference>
<accession>A0AAE1IG21</accession>
<dbReference type="GO" id="GO:0003824">
    <property type="term" value="F:catalytic activity"/>
    <property type="evidence" value="ECO:0007669"/>
    <property type="project" value="InterPro"/>
</dbReference>
<evidence type="ECO:0008006" key="3">
    <source>
        <dbReference type="Google" id="ProtNLM"/>
    </source>
</evidence>
<comment type="caution">
    <text evidence="1">The sequence shown here is derived from an EMBL/GenBank/DDBJ whole genome shotgun (WGS) entry which is preliminary data.</text>
</comment>
<gene>
    <name evidence="1" type="ORF">Triagg1_5761</name>
</gene>
<name>A0AAE1IG21_9HYPO</name>
<dbReference type="GeneID" id="87920216"/>
<dbReference type="InterPro" id="IPR035994">
    <property type="entry name" value="Nucleoside_phosphorylase_sf"/>
</dbReference>
<proteinExistence type="predicted"/>
<protein>
    <recommendedName>
        <fullName evidence="3">Nucleoside phosphorylase domain-containing protein</fullName>
    </recommendedName>
</protein>
<dbReference type="PANTHER" id="PTHR46082:SF11">
    <property type="entry name" value="AAA+ ATPASE DOMAIN-CONTAINING PROTEIN-RELATED"/>
    <property type="match status" value="1"/>
</dbReference>
<dbReference type="EMBL" id="JAWRVG010000021">
    <property type="protein sequence ID" value="KAK4072716.1"/>
    <property type="molecule type" value="Genomic_DNA"/>
</dbReference>
<evidence type="ECO:0000313" key="1">
    <source>
        <dbReference type="EMBL" id="KAK4072716.1"/>
    </source>
</evidence>
<dbReference type="GO" id="GO:0009116">
    <property type="term" value="P:nucleoside metabolic process"/>
    <property type="evidence" value="ECO:0007669"/>
    <property type="project" value="InterPro"/>
</dbReference>
<dbReference type="PANTHER" id="PTHR46082">
    <property type="entry name" value="ATP/GTP-BINDING PROTEIN-RELATED"/>
    <property type="match status" value="1"/>
</dbReference>
<dbReference type="SUPFAM" id="SSF53167">
    <property type="entry name" value="Purine and uridine phosphorylases"/>
    <property type="match status" value="1"/>
</dbReference>
<reference evidence="1" key="1">
    <citation type="submission" date="2023-11" db="EMBL/GenBank/DDBJ databases">
        <title>The genome sequences of three competitors of mushroom-forming fungi.</title>
        <authorList>
            <person name="Beijen E."/>
            <person name="Ohm R.A."/>
        </authorList>
    </citation>
    <scope>NUCLEOTIDE SEQUENCE</scope>
    <source>
        <strain evidence="1">CBS 100526</strain>
    </source>
</reference>
<dbReference type="Gene3D" id="3.40.50.1580">
    <property type="entry name" value="Nucleoside phosphorylase domain"/>
    <property type="match status" value="1"/>
</dbReference>
<keyword evidence="2" id="KW-1185">Reference proteome</keyword>
<sequence>MGDPVDASAVAATAAGMLGSFPNIKIGLVVGIGGTAPSSKHNLRLGDVVVSAPLDRVESRFPYRFGEGMQERMFDMTSSLVQPQTLLRTAVNRLKADYQTGGHKIEENISSALERFPHYRQMCRRPQSTSDELHKSTVNHPLCTEGDCTTSCGNDVWMLVSQPERTQVEDKSVVHYGLIAPKGQVMKDTILQDMIIREEDVLFSDMVAAGSMDYFPCLAIRGICGCSDSDKNEEWRDYTAMAAAACAWDLIQNISLEQITPEKRIIDVRPSREEVYSRFSRRGTGT</sequence>